<evidence type="ECO:0000313" key="3">
    <source>
        <dbReference type="Proteomes" id="UP000266723"/>
    </source>
</evidence>
<evidence type="ECO:0000256" key="1">
    <source>
        <dbReference type="SAM" id="MobiDB-lite"/>
    </source>
</evidence>
<keyword evidence="3" id="KW-1185">Reference proteome</keyword>
<feature type="region of interest" description="Disordered" evidence="1">
    <location>
        <begin position="42"/>
        <end position="96"/>
    </location>
</feature>
<name>A0ABQ7CQ78_BRACR</name>
<accession>A0ABQ7CQ78</accession>
<sequence length="96" mass="10100">MSCVSIDSSSPIWTDSPSRWIADSLDSLAVVHVRDLTVAGVEGGMSEVQRKRPSFSLAKQSDPEGQDPIAKEDGDGTVPNPDGVISEGEASLAEDD</sequence>
<protein>
    <submittedName>
        <fullName evidence="2">Uncharacterized protein</fullName>
    </submittedName>
</protein>
<gene>
    <name evidence="2" type="ORF">DY000_02012516</name>
</gene>
<evidence type="ECO:0000313" key="2">
    <source>
        <dbReference type="EMBL" id="KAF3561479.1"/>
    </source>
</evidence>
<dbReference type="EMBL" id="QGKV02000759">
    <property type="protein sequence ID" value="KAF3561479.1"/>
    <property type="molecule type" value="Genomic_DNA"/>
</dbReference>
<organism evidence="2 3">
    <name type="scientific">Brassica cretica</name>
    <name type="common">Mustard</name>
    <dbReference type="NCBI Taxonomy" id="69181"/>
    <lineage>
        <taxon>Eukaryota</taxon>
        <taxon>Viridiplantae</taxon>
        <taxon>Streptophyta</taxon>
        <taxon>Embryophyta</taxon>
        <taxon>Tracheophyta</taxon>
        <taxon>Spermatophyta</taxon>
        <taxon>Magnoliopsida</taxon>
        <taxon>eudicotyledons</taxon>
        <taxon>Gunneridae</taxon>
        <taxon>Pentapetalae</taxon>
        <taxon>rosids</taxon>
        <taxon>malvids</taxon>
        <taxon>Brassicales</taxon>
        <taxon>Brassicaceae</taxon>
        <taxon>Brassiceae</taxon>
        <taxon>Brassica</taxon>
    </lineage>
</organism>
<dbReference type="Proteomes" id="UP000266723">
    <property type="component" value="Unassembled WGS sequence"/>
</dbReference>
<comment type="caution">
    <text evidence="2">The sequence shown here is derived from an EMBL/GenBank/DDBJ whole genome shotgun (WGS) entry which is preliminary data.</text>
</comment>
<reference evidence="2 3" key="1">
    <citation type="journal article" date="2020" name="BMC Genomics">
        <title>Intraspecific diversification of the crop wild relative Brassica cretica Lam. using demographic model selection.</title>
        <authorList>
            <person name="Kioukis A."/>
            <person name="Michalopoulou V.A."/>
            <person name="Briers L."/>
            <person name="Pirintsos S."/>
            <person name="Studholme D.J."/>
            <person name="Pavlidis P."/>
            <person name="Sarris P.F."/>
        </authorList>
    </citation>
    <scope>NUCLEOTIDE SEQUENCE [LARGE SCALE GENOMIC DNA]</scope>
    <source>
        <strain evidence="3">cv. PFS-1207/04</strain>
    </source>
</reference>
<proteinExistence type="predicted"/>